<dbReference type="Pfam" id="PF01184">
    <property type="entry name" value="Gpr1_Fun34_YaaH"/>
    <property type="match status" value="1"/>
</dbReference>
<feature type="transmembrane region" description="Helical" evidence="15">
    <location>
        <begin position="104"/>
        <end position="125"/>
    </location>
</feature>
<dbReference type="PANTHER" id="PTHR11748">
    <property type="entry name" value="D-LACTATE DEHYDROGENASE"/>
    <property type="match status" value="1"/>
</dbReference>
<protein>
    <recommendedName>
        <fullName evidence="14">D-lactate dehydrogenase (cytochrome)</fullName>
        <ecNumber evidence="14">1.1.2.4</ecNumber>
    </recommendedName>
</protein>
<dbReference type="GO" id="GO:0071949">
    <property type="term" value="F:FAD binding"/>
    <property type="evidence" value="ECO:0007669"/>
    <property type="project" value="InterPro"/>
</dbReference>
<feature type="transmembrane region" description="Helical" evidence="15">
    <location>
        <begin position="145"/>
        <end position="162"/>
    </location>
</feature>
<dbReference type="InterPro" id="IPR036318">
    <property type="entry name" value="FAD-bd_PCMH-like_sf"/>
</dbReference>
<dbReference type="GO" id="GO:0004458">
    <property type="term" value="F:D-lactate dehydrogenase (cytochrome) activity"/>
    <property type="evidence" value="ECO:0007669"/>
    <property type="project" value="UniProtKB-EC"/>
</dbReference>
<evidence type="ECO:0000256" key="8">
    <source>
        <dbReference type="ARBA" id="ARBA00022827"/>
    </source>
</evidence>
<evidence type="ECO:0000256" key="11">
    <source>
        <dbReference type="ARBA" id="ARBA00023002"/>
    </source>
</evidence>
<keyword evidence="9" id="KW-0809">Transit peptide</keyword>
<dbReference type="SUPFAM" id="SSF56176">
    <property type="entry name" value="FAD-binding/transporter-associated domain-like"/>
    <property type="match status" value="1"/>
</dbReference>
<feature type="transmembrane region" description="Helical" evidence="15">
    <location>
        <begin position="242"/>
        <end position="260"/>
    </location>
</feature>
<dbReference type="InterPro" id="IPR004113">
    <property type="entry name" value="FAD-bd_oxidored_4_C"/>
</dbReference>
<proteinExistence type="inferred from homology"/>
<evidence type="ECO:0000256" key="3">
    <source>
        <dbReference type="ARBA" id="ARBA00004173"/>
    </source>
</evidence>
<evidence type="ECO:0000256" key="1">
    <source>
        <dbReference type="ARBA" id="ARBA00001974"/>
    </source>
</evidence>
<dbReference type="Pfam" id="PF01565">
    <property type="entry name" value="FAD_binding_4"/>
    <property type="match status" value="1"/>
</dbReference>
<dbReference type="InterPro" id="IPR016164">
    <property type="entry name" value="FAD-linked_Oxase-like_C"/>
</dbReference>
<evidence type="ECO:0000256" key="5">
    <source>
        <dbReference type="ARBA" id="ARBA00008000"/>
    </source>
</evidence>
<evidence type="ECO:0000256" key="14">
    <source>
        <dbReference type="ARBA" id="ARBA00038897"/>
    </source>
</evidence>
<evidence type="ECO:0000256" key="12">
    <source>
        <dbReference type="ARBA" id="ARBA00023128"/>
    </source>
</evidence>
<keyword evidence="7 15" id="KW-0812">Transmembrane</keyword>
<dbReference type="Gene3D" id="3.30.70.2740">
    <property type="match status" value="1"/>
</dbReference>
<dbReference type="STRING" id="5539.A0A3E2GTK6"/>
<comment type="similarity">
    <text evidence="5">Belongs to the FAD-binding oxidoreductase/transferase type 4 family.</text>
</comment>
<reference evidence="17 18" key="1">
    <citation type="submission" date="2018-05" db="EMBL/GenBank/DDBJ databases">
        <title>Draft genome sequence of Scytalidium lignicola DSM 105466, a ubiquitous saprotrophic fungus.</title>
        <authorList>
            <person name="Buettner E."/>
            <person name="Gebauer A.M."/>
            <person name="Hofrichter M."/>
            <person name="Liers C."/>
            <person name="Kellner H."/>
        </authorList>
    </citation>
    <scope>NUCLEOTIDE SEQUENCE [LARGE SCALE GENOMIC DNA]</scope>
    <source>
        <strain evidence="17 18">DSM 105466</strain>
    </source>
</reference>
<dbReference type="EC" id="1.1.2.4" evidence="14"/>
<keyword evidence="10 15" id="KW-1133">Transmembrane helix</keyword>
<dbReference type="GO" id="GO:0016020">
    <property type="term" value="C:membrane"/>
    <property type="evidence" value="ECO:0007669"/>
    <property type="project" value="UniProtKB-SubCell"/>
</dbReference>
<gene>
    <name evidence="17" type="ORF">B7463_g11889</name>
</gene>
<dbReference type="Pfam" id="PF02913">
    <property type="entry name" value="FAD-oxidase_C"/>
    <property type="match status" value="1"/>
</dbReference>
<dbReference type="GO" id="GO:1903457">
    <property type="term" value="P:lactate catabolic process"/>
    <property type="evidence" value="ECO:0007669"/>
    <property type="project" value="TreeGrafter"/>
</dbReference>
<dbReference type="OrthoDB" id="7786253at2759"/>
<evidence type="ECO:0000256" key="15">
    <source>
        <dbReference type="SAM" id="Phobius"/>
    </source>
</evidence>
<keyword evidence="6" id="KW-0285">Flavoprotein</keyword>
<dbReference type="EMBL" id="NCSJ02000445">
    <property type="protein sequence ID" value="RFU24449.1"/>
    <property type="molecule type" value="Genomic_DNA"/>
</dbReference>
<evidence type="ECO:0000313" key="17">
    <source>
        <dbReference type="EMBL" id="RFU24449.1"/>
    </source>
</evidence>
<evidence type="ECO:0000256" key="7">
    <source>
        <dbReference type="ARBA" id="ARBA00022692"/>
    </source>
</evidence>
<dbReference type="PROSITE" id="PS51387">
    <property type="entry name" value="FAD_PCMH"/>
    <property type="match status" value="1"/>
</dbReference>
<evidence type="ECO:0000256" key="10">
    <source>
        <dbReference type="ARBA" id="ARBA00022989"/>
    </source>
</evidence>
<evidence type="ECO:0000256" key="6">
    <source>
        <dbReference type="ARBA" id="ARBA00022630"/>
    </source>
</evidence>
<evidence type="ECO:0000256" key="9">
    <source>
        <dbReference type="ARBA" id="ARBA00022946"/>
    </source>
</evidence>
<dbReference type="InterPro" id="IPR016169">
    <property type="entry name" value="FAD-bd_PCMH_sub2"/>
</dbReference>
<dbReference type="PANTHER" id="PTHR11748:SF111">
    <property type="entry name" value="D-LACTATE DEHYDROGENASE, MITOCHONDRIAL-RELATED"/>
    <property type="match status" value="1"/>
</dbReference>
<comment type="similarity">
    <text evidence="4">Belongs to the acetate uptake transporter (AceTr) (TC 2.A.96) family.</text>
</comment>
<keyword evidence="13 15" id="KW-0472">Membrane</keyword>
<feature type="transmembrane region" description="Helical" evidence="15">
    <location>
        <begin position="78"/>
        <end position="97"/>
    </location>
</feature>
<dbReference type="AlphaFoldDB" id="A0A3E2GTK6"/>
<feature type="non-terminal residue" evidence="17">
    <location>
        <position position="748"/>
    </location>
</feature>
<dbReference type="GO" id="GO:0008720">
    <property type="term" value="F:D-lactate dehydrogenase (NAD+) activity"/>
    <property type="evidence" value="ECO:0007669"/>
    <property type="project" value="TreeGrafter"/>
</dbReference>
<evidence type="ECO:0000259" key="16">
    <source>
        <dbReference type="PROSITE" id="PS51387"/>
    </source>
</evidence>
<keyword evidence="12" id="KW-0496">Mitochondrion</keyword>
<dbReference type="FunFam" id="3.30.70.2740:FF:000001">
    <property type="entry name" value="D-lactate dehydrogenase mitochondrial"/>
    <property type="match status" value="1"/>
</dbReference>
<comment type="cofactor">
    <cofactor evidence="1">
        <name>FAD</name>
        <dbReference type="ChEBI" id="CHEBI:57692"/>
    </cofactor>
</comment>
<keyword evidence="11" id="KW-0560">Oxidoreductase</keyword>
<dbReference type="InterPro" id="IPR006094">
    <property type="entry name" value="Oxid_FAD_bind_N"/>
</dbReference>
<sequence>MGRDGHADMLEHVRTNASVAIPIEVFERRYLTPQIPKADWYKRLGAFWLGFGATQTPSFNAQGFFTSGNPDIDISQFYSSYAFGLVFTAVLVAIYALCAFRLNVVFVGIFSTLTFALICLAASYWCIGHGNPSAGNKLQKAGGALTFAVCVMAWYYLLSLLLESVDFPLRIPVGDLSRRFEGATARNINKMARTPYKLFHRDFTYSRPSVRRPFSNNIREAYKRSSIIRNASIFHSFPGTSYILFTALVGAGVAATFGILPKSINHNQPTYGLTEDFDKALIDLREKLGDDAISTDEDDLYHHGYSEWSSTNAQRLPMAVAYPRSTAEVSEIAKTCHQYRIPMIPYSGGSSLEANSSAPYGGVTIDFMFMDRIIKLHEEDMDVVVQPSIQWMQLNKDIKNTGLFFPVDPGPSAKIGGMVGTNCSGTNAVRYGTMKDWVINLTVVLADGRIIKTRRRPRKTSAGYNLTGLFTGSEGTLGLVTEITLKLCPIPEQTRVGVVTFSDMRKAATAAMQIIRKGISVQCMEILDEVQMEVINRAGGTSRVWKEAPTLFFKFSGTLGQVADSIALTRALIQADADTFEFANNEEEARTLWSARKEALWSMITLGGESSYVWTTDVAVPISKLPEIIELSKKELDDLGVFAGIVGHIGDGNFHEIIMHDKQDQEERNRVEKCVHNMVERALEMEGSCTGEHGIGLGKKESLLQELGPETIAVMRQIKPMYTTLELEYQDQDRAVNSDERDPVAKTN</sequence>
<dbReference type="SUPFAM" id="SSF55103">
    <property type="entry name" value="FAD-linked oxidases, C-terminal domain"/>
    <property type="match status" value="1"/>
</dbReference>
<comment type="caution">
    <text evidence="17">The sequence shown here is derived from an EMBL/GenBank/DDBJ whole genome shotgun (WGS) entry which is preliminary data.</text>
</comment>
<evidence type="ECO:0000313" key="18">
    <source>
        <dbReference type="Proteomes" id="UP000258309"/>
    </source>
</evidence>
<accession>A0A3E2GTK6</accession>
<feature type="domain" description="FAD-binding PCMH-type" evidence="16">
    <location>
        <begin position="313"/>
        <end position="490"/>
    </location>
</feature>
<dbReference type="GO" id="GO:0005739">
    <property type="term" value="C:mitochondrion"/>
    <property type="evidence" value="ECO:0007669"/>
    <property type="project" value="UniProtKB-SubCell"/>
</dbReference>
<dbReference type="InterPro" id="IPR016166">
    <property type="entry name" value="FAD-bd_PCMH"/>
</dbReference>
<comment type="subcellular location">
    <subcellularLocation>
        <location evidence="2">Membrane</location>
        <topology evidence="2">Multi-pass membrane protein</topology>
    </subcellularLocation>
    <subcellularLocation>
        <location evidence="3">Mitochondrion</location>
    </subcellularLocation>
</comment>
<organism evidence="17 18">
    <name type="scientific">Scytalidium lignicola</name>
    <name type="common">Hyphomycete</name>
    <dbReference type="NCBI Taxonomy" id="5539"/>
    <lineage>
        <taxon>Eukaryota</taxon>
        <taxon>Fungi</taxon>
        <taxon>Dikarya</taxon>
        <taxon>Ascomycota</taxon>
        <taxon>Pezizomycotina</taxon>
        <taxon>Leotiomycetes</taxon>
        <taxon>Leotiomycetes incertae sedis</taxon>
        <taxon>Scytalidium</taxon>
    </lineage>
</organism>
<feature type="non-terminal residue" evidence="17">
    <location>
        <position position="1"/>
    </location>
</feature>
<evidence type="ECO:0000256" key="2">
    <source>
        <dbReference type="ARBA" id="ARBA00004141"/>
    </source>
</evidence>
<name>A0A3E2GTK6_SCYLI</name>
<dbReference type="InterPro" id="IPR000791">
    <property type="entry name" value="Gpr1/Fun34/SatP-like"/>
</dbReference>
<evidence type="ECO:0000256" key="4">
    <source>
        <dbReference type="ARBA" id="ARBA00005587"/>
    </source>
</evidence>
<evidence type="ECO:0000256" key="13">
    <source>
        <dbReference type="ARBA" id="ARBA00023136"/>
    </source>
</evidence>
<dbReference type="Gene3D" id="3.30.465.10">
    <property type="match status" value="1"/>
</dbReference>
<keyword evidence="8" id="KW-0274">FAD</keyword>
<keyword evidence="18" id="KW-1185">Reference proteome</keyword>
<dbReference type="Proteomes" id="UP000258309">
    <property type="component" value="Unassembled WGS sequence"/>
</dbReference>
<dbReference type="FunFam" id="3.30.465.10:FF:000014">
    <property type="entry name" value="D-lactate dehydrogenase (Cytochrome), putative"/>
    <property type="match status" value="1"/>
</dbReference>